<evidence type="ECO:0000313" key="7">
    <source>
        <dbReference type="EMBL" id="QVX31438.1"/>
    </source>
</evidence>
<gene>
    <name evidence="7" type="primary">rpl2</name>
</gene>
<proteinExistence type="inferred from homology"/>
<reference evidence="7" key="1">
    <citation type="submission" date="2020-07" db="EMBL/GenBank/DDBJ databases">
        <title>Plastomes in the holoparasitic family Balanophoraceae: extremely high AT content, severe gene content reduction, and two independent genetic code changes.</title>
        <authorList>
            <person name="Ceriotti L.F."/>
            <person name="Roulet M.E."/>
            <person name="Sanchez-Puerta M.V."/>
        </authorList>
    </citation>
    <scope>NUCLEOTIDE SEQUENCE</scope>
    <source>
        <tissue evidence="7">Tuber</tissue>
    </source>
</reference>
<dbReference type="SMART" id="SM01382">
    <property type="entry name" value="Ribosomal_L2_C"/>
    <property type="match status" value="1"/>
</dbReference>
<organism evidence="7">
    <name type="scientific">Ombrophytum subterraneum</name>
    <dbReference type="NCBI Taxonomy" id="50155"/>
    <lineage>
        <taxon>Eukaryota</taxon>
        <taxon>Viridiplantae</taxon>
        <taxon>Streptophyta</taxon>
        <taxon>Embryophyta</taxon>
        <taxon>Tracheophyta</taxon>
        <taxon>Spermatophyta</taxon>
        <taxon>Magnoliopsida</taxon>
        <taxon>eudicotyledons</taxon>
        <taxon>Gunneridae</taxon>
        <taxon>Pentapetalae</taxon>
        <taxon>Santalales</taxon>
        <taxon>Balanophoraceae</taxon>
        <taxon>Ombrophytum</taxon>
    </lineage>
</organism>
<dbReference type="AlphaFoldDB" id="A0A8E7MJN4"/>
<dbReference type="GO" id="GO:0016740">
    <property type="term" value="F:transferase activity"/>
    <property type="evidence" value="ECO:0007669"/>
    <property type="project" value="InterPro"/>
</dbReference>
<dbReference type="GO" id="GO:0003723">
    <property type="term" value="F:RNA binding"/>
    <property type="evidence" value="ECO:0007669"/>
    <property type="project" value="InterPro"/>
</dbReference>
<protein>
    <submittedName>
        <fullName evidence="7">Ribosomal protein L2</fullName>
    </submittedName>
</protein>
<dbReference type="Pfam" id="PF00181">
    <property type="entry name" value="Ribosomal_L2_N"/>
    <property type="match status" value="1"/>
</dbReference>
<feature type="region of interest" description="Disordered" evidence="5">
    <location>
        <begin position="183"/>
        <end position="207"/>
    </location>
</feature>
<dbReference type="PANTHER" id="PTHR13691">
    <property type="entry name" value="RIBOSOMAL PROTEIN L2"/>
    <property type="match status" value="1"/>
</dbReference>
<evidence type="ECO:0000256" key="4">
    <source>
        <dbReference type="ARBA" id="ARBA00023274"/>
    </source>
</evidence>
<evidence type="ECO:0000256" key="1">
    <source>
        <dbReference type="ARBA" id="ARBA00004474"/>
    </source>
</evidence>
<dbReference type="EMBL" id="MT834847">
    <property type="protein sequence ID" value="QVX31438.1"/>
    <property type="molecule type" value="Genomic_DNA"/>
</dbReference>
<feature type="domain" description="Large ribosomal subunit protein uL2 C-terminal" evidence="6">
    <location>
        <begin position="79"/>
        <end position="205"/>
    </location>
</feature>
<dbReference type="NCBIfam" id="TIGR01171">
    <property type="entry name" value="rplB_bact"/>
    <property type="match status" value="1"/>
</dbReference>
<keyword evidence="3 7" id="KW-0689">Ribosomal protein</keyword>
<dbReference type="PANTHER" id="PTHR13691:SF5">
    <property type="entry name" value="LARGE RIBOSOMAL SUBUNIT PROTEIN UL2M"/>
    <property type="match status" value="1"/>
</dbReference>
<evidence type="ECO:0000259" key="6">
    <source>
        <dbReference type="SMART" id="SM01382"/>
    </source>
</evidence>
<name>A0A8E7MJN4_9MAGN</name>
<geneLocation type="plastid" evidence="7"/>
<sequence length="222" mass="26083">MLSIINFNINQLKYNIYISYNLFINYIINIKIYNRIITIEYNKNLNAYISLIYYGNGEKRYFIYLKDFIIGNTIINNSIQIGNFLPLTYIPLGTIIHNIEIKIFKGSQLSRVYNSKSKLISKEKKWVILKLPSGKIKLIYKKCLSIINKQENKKNNKIKSMYKYYLIKNKKIRGLAMNSIDHPHGGGEGKSPIGRKKPTTPWGYPALGKKYKKKNKYKNKFY</sequence>
<dbReference type="GO" id="GO:0009536">
    <property type="term" value="C:plastid"/>
    <property type="evidence" value="ECO:0007669"/>
    <property type="project" value="UniProtKB-SubCell"/>
</dbReference>
<keyword evidence="7" id="KW-0934">Plastid</keyword>
<evidence type="ECO:0000256" key="2">
    <source>
        <dbReference type="ARBA" id="ARBA00005636"/>
    </source>
</evidence>
<dbReference type="InterPro" id="IPR002171">
    <property type="entry name" value="Ribosomal_uL2"/>
</dbReference>
<dbReference type="Pfam" id="PF03947">
    <property type="entry name" value="Ribosomal_L2_C"/>
    <property type="match status" value="1"/>
</dbReference>
<dbReference type="InterPro" id="IPR022669">
    <property type="entry name" value="Ribosomal_uL2_C"/>
</dbReference>
<dbReference type="InterPro" id="IPR005880">
    <property type="entry name" value="Ribosomal_uL2_bac/org-type"/>
</dbReference>
<evidence type="ECO:0000256" key="3">
    <source>
        <dbReference type="ARBA" id="ARBA00022980"/>
    </source>
</evidence>
<dbReference type="InterPro" id="IPR022666">
    <property type="entry name" value="Ribosomal_uL2_RNA-bd_dom"/>
</dbReference>
<comment type="subcellular location">
    <subcellularLocation>
        <location evidence="1">Plastid</location>
    </subcellularLocation>
</comment>
<comment type="similarity">
    <text evidence="2">Belongs to the universal ribosomal protein uL2 family.</text>
</comment>
<dbReference type="GO" id="GO:0005762">
    <property type="term" value="C:mitochondrial large ribosomal subunit"/>
    <property type="evidence" value="ECO:0007669"/>
    <property type="project" value="TreeGrafter"/>
</dbReference>
<accession>A0A8E7MJN4</accession>
<keyword evidence="4" id="KW-0687">Ribonucleoprotein</keyword>
<evidence type="ECO:0000256" key="5">
    <source>
        <dbReference type="SAM" id="MobiDB-lite"/>
    </source>
</evidence>
<dbReference type="GO" id="GO:0032543">
    <property type="term" value="P:mitochondrial translation"/>
    <property type="evidence" value="ECO:0007669"/>
    <property type="project" value="TreeGrafter"/>
</dbReference>
<dbReference type="GO" id="GO:0003735">
    <property type="term" value="F:structural constituent of ribosome"/>
    <property type="evidence" value="ECO:0007669"/>
    <property type="project" value="InterPro"/>
</dbReference>